<comment type="caution">
    <text evidence="2">The sequence shown here is derived from an EMBL/GenBank/DDBJ whole genome shotgun (WGS) entry which is preliminary data.</text>
</comment>
<dbReference type="Pfam" id="PF13310">
    <property type="entry name" value="Virulence_RhuM"/>
    <property type="match status" value="1"/>
</dbReference>
<dbReference type="Gene3D" id="1.20.120.1870">
    <property type="entry name" value="Fic/DOC protein, Fido domain"/>
    <property type="match status" value="1"/>
</dbReference>
<dbReference type="EMBL" id="PCRO01000009">
    <property type="protein sequence ID" value="PIP23055.1"/>
    <property type="molecule type" value="Genomic_DNA"/>
</dbReference>
<feature type="domain" description="Fido" evidence="1">
    <location>
        <begin position="195"/>
        <end position="332"/>
    </location>
</feature>
<dbReference type="InterPro" id="IPR053737">
    <property type="entry name" value="Type_II_TA_Toxin"/>
</dbReference>
<reference evidence="2 3" key="1">
    <citation type="submission" date="2017-09" db="EMBL/GenBank/DDBJ databases">
        <title>Depth-based differentiation of microbial function through sediment-hosted aquifers and enrichment of novel symbionts in the deep terrestrial subsurface.</title>
        <authorList>
            <person name="Probst A.J."/>
            <person name="Ladd B."/>
            <person name="Jarett J.K."/>
            <person name="Geller-Mcgrath D.E."/>
            <person name="Sieber C.M."/>
            <person name="Emerson J.B."/>
            <person name="Anantharaman K."/>
            <person name="Thomas B.C."/>
            <person name="Malmstrom R."/>
            <person name="Stieglmeier M."/>
            <person name="Klingl A."/>
            <person name="Woyke T."/>
            <person name="Ryan C.M."/>
            <person name="Banfield J.F."/>
        </authorList>
    </citation>
    <scope>NUCLEOTIDE SEQUENCE [LARGE SCALE GENOMIC DNA]</scope>
    <source>
        <strain evidence="2">CG23_combo_of_CG06-09_8_20_14_all_39_17</strain>
    </source>
</reference>
<dbReference type="SUPFAM" id="SSF140931">
    <property type="entry name" value="Fic-like"/>
    <property type="match status" value="1"/>
</dbReference>
<dbReference type="AlphaFoldDB" id="A0A2G9YUX6"/>
<evidence type="ECO:0000259" key="1">
    <source>
        <dbReference type="PROSITE" id="PS51459"/>
    </source>
</evidence>
<dbReference type="InterPro" id="IPR011204">
    <property type="entry name" value="Virulence_RhuM-like"/>
</dbReference>
<gene>
    <name evidence="2" type="ORF">COX37_00620</name>
</gene>
<evidence type="ECO:0000313" key="2">
    <source>
        <dbReference type="EMBL" id="PIP23055.1"/>
    </source>
</evidence>
<dbReference type="InterPro" id="IPR003812">
    <property type="entry name" value="Fido"/>
</dbReference>
<dbReference type="Pfam" id="PF02661">
    <property type="entry name" value="Fic"/>
    <property type="match status" value="1"/>
</dbReference>
<dbReference type="PANTHER" id="PTHR35810:SF1">
    <property type="entry name" value="CYTOPLASMIC PROTEIN"/>
    <property type="match status" value="1"/>
</dbReference>
<proteinExistence type="predicted"/>
<sequence>MAIKNLRENEFKKGEIVVCRTAKNEVELRVRMEKETVWLTQNQVAVLFNIQRPAVTKHLNNIFKTGELNKNSVSSILEHTAADGKTYKTQFYNLDAVISIGYRVNSKQATQFRIWATKTLRQHLLQGYTINEKRLLEAKEKFNELQSAISFLQEKSRKETLTGQEGEILNLLAHYAKTLTLLGEYDNGKLKNAKGAKTKFVLLHEDCLRVKEELKKQLMSKKEAGELFGQERDSSFEGVIKGLYQSFGGTKMYPTIEDKASHILYLIIKDHPFSDGNKRTAAFLFVYFLDKCGHLYKKSGEKKINDNALTALALLVAESDSKEKDVIIGIIKNLIE</sequence>
<protein>
    <recommendedName>
        <fullName evidence="1">Fido domain-containing protein</fullName>
    </recommendedName>
</protein>
<dbReference type="InterPro" id="IPR036597">
    <property type="entry name" value="Fido-like_dom_sf"/>
</dbReference>
<organism evidence="2 3">
    <name type="scientific">Candidatus Nealsonbacteria bacterium CG23_combo_of_CG06-09_8_20_14_all_39_17</name>
    <dbReference type="NCBI Taxonomy" id="1974722"/>
    <lineage>
        <taxon>Bacteria</taxon>
        <taxon>Candidatus Nealsoniibacteriota</taxon>
    </lineage>
</organism>
<dbReference type="PANTHER" id="PTHR35810">
    <property type="entry name" value="CYTOPLASMIC PROTEIN-RELATED"/>
    <property type="match status" value="1"/>
</dbReference>
<evidence type="ECO:0000313" key="3">
    <source>
        <dbReference type="Proteomes" id="UP000229976"/>
    </source>
</evidence>
<dbReference type="PROSITE" id="PS51459">
    <property type="entry name" value="FIDO"/>
    <property type="match status" value="1"/>
</dbReference>
<name>A0A2G9YUX6_9BACT</name>
<dbReference type="Proteomes" id="UP000229976">
    <property type="component" value="Unassembled WGS sequence"/>
</dbReference>
<accession>A0A2G9YUX6</accession>